<organism evidence="1">
    <name type="scientific">Darwinula stevensoni</name>
    <dbReference type="NCBI Taxonomy" id="69355"/>
    <lineage>
        <taxon>Eukaryota</taxon>
        <taxon>Metazoa</taxon>
        <taxon>Ecdysozoa</taxon>
        <taxon>Arthropoda</taxon>
        <taxon>Crustacea</taxon>
        <taxon>Oligostraca</taxon>
        <taxon>Ostracoda</taxon>
        <taxon>Podocopa</taxon>
        <taxon>Podocopida</taxon>
        <taxon>Darwinulocopina</taxon>
        <taxon>Darwinuloidea</taxon>
        <taxon>Darwinulidae</taxon>
        <taxon>Darwinula</taxon>
    </lineage>
</organism>
<sequence>MSAQLIIWTSKLTIEATLMKIRNVSMSDRNGSDRNGIASSFHISLDATEVEYPIFECQDLQMIVISRSKMSVQNFSSNVPGCVSFVGETVSIAGTEFRPPNGFFGVIATIAVTISRLNKTGSGGILRKREGEDPETLSIQDCDLLYITTDFFTPPWTIKSLSLSDIATLHLDKGTHDLSNTTIAIQNVSFSDRNKSELRVGHHAHIKADRIQIERMDLQNPFHLRLEANEAEIFQLKFSGPATLDGLIVQADRLSVQNFSFGTPAAVTFHGKKVSILDVEFRSVDGYLEVHGDSVTISRLNKSRDSGELIVTANVQATITESRISRPDNLLFTSINRLEFINNTLEFCDSAMAREVSCLENTWAPNCICPENALASINPVPLGMATPPGSRVGNHIRDFRHKGCNAHPPAAFVSFPFGRHGAQAKEKHIRRIKKNN</sequence>
<dbReference type="EMBL" id="LR903160">
    <property type="protein sequence ID" value="CAD7251572.1"/>
    <property type="molecule type" value="Genomic_DNA"/>
</dbReference>
<name>A0A7R9ACB8_9CRUS</name>
<gene>
    <name evidence="1" type="ORF">DSTB1V02_LOCUS11335</name>
</gene>
<accession>A0A7R9ACB8</accession>
<keyword evidence="2" id="KW-1185">Reference proteome</keyword>
<dbReference type="EMBL" id="CAJPEV010003643">
    <property type="protein sequence ID" value="CAG0900235.1"/>
    <property type="molecule type" value="Genomic_DNA"/>
</dbReference>
<dbReference type="AlphaFoldDB" id="A0A7R9ACB8"/>
<protein>
    <submittedName>
        <fullName evidence="1">Uncharacterized protein</fullName>
    </submittedName>
</protein>
<dbReference type="Proteomes" id="UP000677054">
    <property type="component" value="Unassembled WGS sequence"/>
</dbReference>
<proteinExistence type="predicted"/>
<reference evidence="1" key="1">
    <citation type="submission" date="2020-11" db="EMBL/GenBank/DDBJ databases">
        <authorList>
            <person name="Tran Van P."/>
        </authorList>
    </citation>
    <scope>NUCLEOTIDE SEQUENCE</scope>
</reference>
<evidence type="ECO:0000313" key="2">
    <source>
        <dbReference type="Proteomes" id="UP000677054"/>
    </source>
</evidence>
<evidence type="ECO:0000313" key="1">
    <source>
        <dbReference type="EMBL" id="CAD7251572.1"/>
    </source>
</evidence>